<dbReference type="EMBL" id="FWZT01000005">
    <property type="protein sequence ID" value="SMF14441.1"/>
    <property type="molecule type" value="Genomic_DNA"/>
</dbReference>
<protein>
    <recommendedName>
        <fullName evidence="3">Lipoprotein</fullName>
    </recommendedName>
</protein>
<reference evidence="2" key="1">
    <citation type="submission" date="2017-04" db="EMBL/GenBank/DDBJ databases">
        <authorList>
            <person name="Varghese N."/>
            <person name="Submissions S."/>
        </authorList>
    </citation>
    <scope>NUCLEOTIDE SEQUENCE [LARGE SCALE GENOMIC DNA]</scope>
    <source>
        <strain evidence="2">RKEM611</strain>
    </source>
</reference>
<sequence length="148" mass="16108">MRLGITILWITLTSCRTLHADDDSAKKGSLNLVRVVGEKSSATPPPSENMCSIQLADNKEAEGWFQEAIQSDMSTAMVFRPFRPSLKYSASLRGKSVILLHAADTLKSRDGDSALALIKLLDDQCPPVDGKQINAPITPQVGNKKTKK</sequence>
<dbReference type="RefSeq" id="WP_132317111.1">
    <property type="nucleotide sequence ID" value="NZ_FWZT01000005.1"/>
</dbReference>
<organism evidence="1 2">
    <name type="scientific">Pseudobacteriovorax antillogorgiicola</name>
    <dbReference type="NCBI Taxonomy" id="1513793"/>
    <lineage>
        <taxon>Bacteria</taxon>
        <taxon>Pseudomonadati</taxon>
        <taxon>Bdellovibrionota</taxon>
        <taxon>Oligoflexia</taxon>
        <taxon>Oligoflexales</taxon>
        <taxon>Pseudobacteriovoracaceae</taxon>
        <taxon>Pseudobacteriovorax</taxon>
    </lineage>
</organism>
<keyword evidence="2" id="KW-1185">Reference proteome</keyword>
<dbReference type="Proteomes" id="UP000192907">
    <property type="component" value="Unassembled WGS sequence"/>
</dbReference>
<dbReference type="AlphaFoldDB" id="A0A1Y6BJJ7"/>
<dbReference type="PROSITE" id="PS51257">
    <property type="entry name" value="PROKAR_LIPOPROTEIN"/>
    <property type="match status" value="1"/>
</dbReference>
<proteinExistence type="predicted"/>
<evidence type="ECO:0000313" key="2">
    <source>
        <dbReference type="Proteomes" id="UP000192907"/>
    </source>
</evidence>
<evidence type="ECO:0000313" key="1">
    <source>
        <dbReference type="EMBL" id="SMF14441.1"/>
    </source>
</evidence>
<name>A0A1Y6BJJ7_9BACT</name>
<dbReference type="STRING" id="1513793.SAMN06296036_105300"/>
<evidence type="ECO:0008006" key="3">
    <source>
        <dbReference type="Google" id="ProtNLM"/>
    </source>
</evidence>
<accession>A0A1Y6BJJ7</accession>
<gene>
    <name evidence="1" type="ORF">SAMN06296036_105300</name>
</gene>